<comment type="caution">
    <text evidence="2">The sequence shown here is derived from an EMBL/GenBank/DDBJ whole genome shotgun (WGS) entry which is preliminary data.</text>
</comment>
<proteinExistence type="predicted"/>
<feature type="compositionally biased region" description="Basic residues" evidence="1">
    <location>
        <begin position="1"/>
        <end position="11"/>
    </location>
</feature>
<sequence>MSRRSDHRRQRIASPLPVTDTCPTREIHHAYPISFRSHPGPAPTLEHRGDGGSRGGGRWSFFLAYPAMAVTRDLQREAPQLFSEEVRAGFRALRKSI</sequence>
<dbReference type="AlphaFoldDB" id="A0A7Y4GS21"/>
<evidence type="ECO:0000313" key="3">
    <source>
        <dbReference type="Proteomes" id="UP000544122"/>
    </source>
</evidence>
<keyword evidence="3" id="KW-1185">Reference proteome</keyword>
<dbReference type="Proteomes" id="UP000544122">
    <property type="component" value="Unassembled WGS sequence"/>
</dbReference>
<evidence type="ECO:0000313" key="2">
    <source>
        <dbReference type="EMBL" id="NOJ40791.1"/>
    </source>
</evidence>
<name>A0A7Y4GS21_9BRAD</name>
<dbReference type="RefSeq" id="WP_171580025.1">
    <property type="nucleotide sequence ID" value="NZ_JAAVLX010000004.1"/>
</dbReference>
<gene>
    <name evidence="2" type="ORF">HCN58_14465</name>
</gene>
<accession>A0A7Y4GS21</accession>
<dbReference type="EMBL" id="JAAVLX010000004">
    <property type="protein sequence ID" value="NOJ40791.1"/>
    <property type="molecule type" value="Genomic_DNA"/>
</dbReference>
<evidence type="ECO:0000256" key="1">
    <source>
        <dbReference type="SAM" id="MobiDB-lite"/>
    </source>
</evidence>
<feature type="region of interest" description="Disordered" evidence="1">
    <location>
        <begin position="1"/>
        <end position="53"/>
    </location>
</feature>
<protein>
    <submittedName>
        <fullName evidence="2">Uncharacterized protein</fullName>
    </submittedName>
</protein>
<reference evidence="2 3" key="1">
    <citation type="submission" date="2020-03" db="EMBL/GenBank/DDBJ databases">
        <title>Bradyrhizobium diversity isolated from nodules of Indigofera sp.</title>
        <authorList>
            <person name="Klepa M."/>
            <person name="Helene L."/>
            <person name="Hungria M."/>
        </authorList>
    </citation>
    <scope>NUCLEOTIDE SEQUENCE [LARGE SCALE GENOMIC DNA]</scope>
    <source>
        <strain evidence="2 3">WSM 1791</strain>
    </source>
</reference>
<organism evidence="2 3">
    <name type="scientific">Bradyrhizobium australiense</name>
    <dbReference type="NCBI Taxonomy" id="2721161"/>
    <lineage>
        <taxon>Bacteria</taxon>
        <taxon>Pseudomonadati</taxon>
        <taxon>Pseudomonadota</taxon>
        <taxon>Alphaproteobacteria</taxon>
        <taxon>Hyphomicrobiales</taxon>
        <taxon>Nitrobacteraceae</taxon>
        <taxon>Bradyrhizobium</taxon>
    </lineage>
</organism>